<gene>
    <name evidence="3" type="ORF">J1792_32465</name>
</gene>
<protein>
    <submittedName>
        <fullName evidence="3">Helix-turn-helix transcriptional regulator</fullName>
    </submittedName>
</protein>
<dbReference type="InterPro" id="IPR010982">
    <property type="entry name" value="Lambda_DNA-bd_dom_sf"/>
</dbReference>
<evidence type="ECO:0000259" key="2">
    <source>
        <dbReference type="PROSITE" id="PS50943"/>
    </source>
</evidence>
<dbReference type="Gene3D" id="1.10.260.40">
    <property type="entry name" value="lambda repressor-like DNA-binding domains"/>
    <property type="match status" value="1"/>
</dbReference>
<evidence type="ECO:0000313" key="3">
    <source>
        <dbReference type="EMBL" id="MBO0657259.1"/>
    </source>
</evidence>
<comment type="caution">
    <text evidence="3">The sequence shown here is derived from an EMBL/GenBank/DDBJ whole genome shotgun (WGS) entry which is preliminary data.</text>
</comment>
<feature type="compositionally biased region" description="Polar residues" evidence="1">
    <location>
        <begin position="148"/>
        <end position="158"/>
    </location>
</feature>
<dbReference type="Proteomes" id="UP000664781">
    <property type="component" value="Unassembled WGS sequence"/>
</dbReference>
<dbReference type="PROSITE" id="PS50943">
    <property type="entry name" value="HTH_CROC1"/>
    <property type="match status" value="1"/>
</dbReference>
<evidence type="ECO:0000256" key="1">
    <source>
        <dbReference type="SAM" id="MobiDB-lite"/>
    </source>
</evidence>
<dbReference type="CDD" id="cd00093">
    <property type="entry name" value="HTH_XRE"/>
    <property type="match status" value="1"/>
</dbReference>
<dbReference type="SUPFAM" id="SSF47413">
    <property type="entry name" value="lambda repressor-like DNA-binding domains"/>
    <property type="match status" value="1"/>
</dbReference>
<feature type="region of interest" description="Disordered" evidence="1">
    <location>
        <begin position="148"/>
        <end position="172"/>
    </location>
</feature>
<dbReference type="EMBL" id="JAFMOF010000007">
    <property type="protein sequence ID" value="MBO0657259.1"/>
    <property type="molecule type" value="Genomic_DNA"/>
</dbReference>
<keyword evidence="4" id="KW-1185">Reference proteome</keyword>
<dbReference type="InterPro" id="IPR001387">
    <property type="entry name" value="Cro/C1-type_HTH"/>
</dbReference>
<dbReference type="AlphaFoldDB" id="A0A939FUX1"/>
<feature type="compositionally biased region" description="Basic and acidic residues" evidence="1">
    <location>
        <begin position="163"/>
        <end position="172"/>
    </location>
</feature>
<name>A0A939FUX1_9ACTN</name>
<feature type="domain" description="HTH cro/C1-type" evidence="2">
    <location>
        <begin position="44"/>
        <end position="90"/>
    </location>
</feature>
<accession>A0A939FUX1</accession>
<dbReference type="RefSeq" id="WP_207248839.1">
    <property type="nucleotide sequence ID" value="NZ_JAFMOF010000007.1"/>
</dbReference>
<reference evidence="3" key="1">
    <citation type="submission" date="2021-03" db="EMBL/GenBank/DDBJ databases">
        <title>Streptomyces strains.</title>
        <authorList>
            <person name="Lund M.B."/>
            <person name="Toerring T."/>
        </authorList>
    </citation>
    <scope>NUCLEOTIDE SEQUENCE</scope>
    <source>
        <strain evidence="3">JCM 4242</strain>
    </source>
</reference>
<proteinExistence type="predicted"/>
<dbReference type="GO" id="GO:0003677">
    <property type="term" value="F:DNA binding"/>
    <property type="evidence" value="ECO:0007669"/>
    <property type="project" value="InterPro"/>
</dbReference>
<evidence type="ECO:0000313" key="4">
    <source>
        <dbReference type="Proteomes" id="UP000664781"/>
    </source>
</evidence>
<organism evidence="3 4">
    <name type="scientific">Streptomyces triculaminicus</name>
    <dbReference type="NCBI Taxonomy" id="2816232"/>
    <lineage>
        <taxon>Bacteria</taxon>
        <taxon>Bacillati</taxon>
        <taxon>Actinomycetota</taxon>
        <taxon>Actinomycetes</taxon>
        <taxon>Kitasatosporales</taxon>
        <taxon>Streptomycetaceae</taxon>
        <taxon>Streptomyces</taxon>
    </lineage>
</organism>
<dbReference type="Pfam" id="PF01381">
    <property type="entry name" value="HTH_3"/>
    <property type="match status" value="1"/>
</dbReference>
<sequence length="172" mass="18889">MNNRRDEPSTDAGHGLEAQVHAAKTAIATRMRHLRHHHPEGPFSLAKLADRTGVSKRTLASAESADGTNLTIETLVKVAHSLGIERWAYFLDEQVFQQVNAELEAVKELRRRSVENVSLRTRTRLPGGLPADQMSELLKGIINAASQVQESLRSSSPSADAGARQDPHDDLK</sequence>